<keyword evidence="7 9" id="KW-0460">Magnesium</keyword>
<dbReference type="InterPro" id="IPR027417">
    <property type="entry name" value="P-loop_NTPase"/>
</dbReference>
<dbReference type="HAMAP" id="MF_00336">
    <property type="entry name" value="BioD"/>
    <property type="match status" value="1"/>
</dbReference>
<evidence type="ECO:0000256" key="5">
    <source>
        <dbReference type="ARBA" id="ARBA00022756"/>
    </source>
</evidence>
<feature type="binding site" evidence="9">
    <location>
        <begin position="99"/>
        <end position="102"/>
    </location>
    <ligand>
        <name>ATP</name>
        <dbReference type="ChEBI" id="CHEBI:30616"/>
    </ligand>
</feature>
<keyword evidence="1 9" id="KW-0963">Cytoplasm</keyword>
<dbReference type="PIRSF" id="PIRSF006755">
    <property type="entry name" value="DTB_synth"/>
    <property type="match status" value="1"/>
</dbReference>
<keyword evidence="6 9" id="KW-0067">ATP-binding</keyword>
<evidence type="ECO:0000256" key="3">
    <source>
        <dbReference type="ARBA" id="ARBA00022723"/>
    </source>
</evidence>
<organism evidence="10 11">
    <name type="scientific">Reichenbachiella agariperforans</name>
    <dbReference type="NCBI Taxonomy" id="156994"/>
    <lineage>
        <taxon>Bacteria</taxon>
        <taxon>Pseudomonadati</taxon>
        <taxon>Bacteroidota</taxon>
        <taxon>Cytophagia</taxon>
        <taxon>Cytophagales</taxon>
        <taxon>Reichenbachiellaceae</taxon>
        <taxon>Reichenbachiella</taxon>
    </lineage>
</organism>
<protein>
    <recommendedName>
        <fullName evidence="9">ATP-dependent dethiobiotin synthetase BioD</fullName>
        <ecNumber evidence="9">6.3.3.3</ecNumber>
    </recommendedName>
    <alternativeName>
        <fullName evidence="9">DTB synthetase</fullName>
        <shortName evidence="9">DTBS</shortName>
    </alternativeName>
    <alternativeName>
        <fullName evidence="9">Dethiobiotin synthase</fullName>
    </alternativeName>
</protein>
<evidence type="ECO:0000256" key="6">
    <source>
        <dbReference type="ARBA" id="ARBA00022840"/>
    </source>
</evidence>
<dbReference type="PANTHER" id="PTHR43210:SF2">
    <property type="entry name" value="ATP-DEPENDENT DETHIOBIOTIN SYNTHETASE BIOD 2"/>
    <property type="match status" value="1"/>
</dbReference>
<sequence length="201" mass="22171">MSQNKRYFVTGIDTDAGKTLASAILTQQLKADYWKPIQAGEPTDSDQIRQLIDSSLVVHPEGVMLQHPMSPHAAARRENVQITADQFTLPETSNTLIIEGAGGLMVPFNAQGLVIDLAKQFEAEVILVSRNYLGSINHTLLSVAYLQTHNYPIKGIIFNGDPNEDTESFILQYTGLKCLGRIPMMDTITADTVNKQKITNL</sequence>
<dbReference type="Proteomes" id="UP000184474">
    <property type="component" value="Unassembled WGS sequence"/>
</dbReference>
<evidence type="ECO:0000256" key="9">
    <source>
        <dbReference type="HAMAP-Rule" id="MF_00336"/>
    </source>
</evidence>
<comment type="subunit">
    <text evidence="9">Homodimer.</text>
</comment>
<dbReference type="STRING" id="156994.SAMN04488028_105282"/>
<dbReference type="GO" id="GO:0004141">
    <property type="term" value="F:dethiobiotin synthase activity"/>
    <property type="evidence" value="ECO:0007669"/>
    <property type="project" value="UniProtKB-UniRule"/>
</dbReference>
<comment type="similarity">
    <text evidence="9">Belongs to the dethiobiotin synthetase family.</text>
</comment>
<gene>
    <name evidence="9" type="primary">bioD</name>
    <name evidence="10" type="ORF">SAMN04488028_105282</name>
</gene>
<evidence type="ECO:0000313" key="10">
    <source>
        <dbReference type="EMBL" id="SHK51819.1"/>
    </source>
</evidence>
<dbReference type="UniPathway" id="UPA00078">
    <property type="reaction ID" value="UER00161"/>
</dbReference>
<keyword evidence="2 9" id="KW-0436">Ligase</keyword>
<keyword evidence="4 9" id="KW-0547">Nucleotide-binding</keyword>
<feature type="binding site" evidence="9">
    <location>
        <position position="46"/>
    </location>
    <ligand>
        <name>Mg(2+)</name>
        <dbReference type="ChEBI" id="CHEBI:18420"/>
    </ligand>
</feature>
<dbReference type="SUPFAM" id="SSF52540">
    <property type="entry name" value="P-loop containing nucleoside triphosphate hydrolases"/>
    <property type="match status" value="1"/>
</dbReference>
<dbReference type="EMBL" id="FRAA01000005">
    <property type="protein sequence ID" value="SHK51819.1"/>
    <property type="molecule type" value="Genomic_DNA"/>
</dbReference>
<dbReference type="NCBIfam" id="TIGR00347">
    <property type="entry name" value="bioD"/>
    <property type="match status" value="1"/>
</dbReference>
<dbReference type="InterPro" id="IPR004472">
    <property type="entry name" value="DTB_synth_BioD"/>
</dbReference>
<feature type="binding site" evidence="9">
    <location>
        <begin position="15"/>
        <end position="20"/>
    </location>
    <ligand>
        <name>ATP</name>
        <dbReference type="ChEBI" id="CHEBI:30616"/>
    </ligand>
</feature>
<dbReference type="GO" id="GO:0005829">
    <property type="term" value="C:cytosol"/>
    <property type="evidence" value="ECO:0007669"/>
    <property type="project" value="TreeGrafter"/>
</dbReference>
<dbReference type="AlphaFoldDB" id="A0A1M6T4J3"/>
<accession>A0A1M6T4J3</accession>
<proteinExistence type="inferred from homology"/>
<comment type="subcellular location">
    <subcellularLocation>
        <location evidence="9">Cytoplasm</location>
    </subcellularLocation>
</comment>
<evidence type="ECO:0000256" key="1">
    <source>
        <dbReference type="ARBA" id="ARBA00022490"/>
    </source>
</evidence>
<evidence type="ECO:0000313" key="11">
    <source>
        <dbReference type="Proteomes" id="UP000184474"/>
    </source>
</evidence>
<reference evidence="11" key="1">
    <citation type="submission" date="2016-11" db="EMBL/GenBank/DDBJ databases">
        <authorList>
            <person name="Varghese N."/>
            <person name="Submissions S."/>
        </authorList>
    </citation>
    <scope>NUCLEOTIDE SEQUENCE [LARGE SCALE GENOMIC DNA]</scope>
    <source>
        <strain evidence="11">DSM 26134</strain>
    </source>
</reference>
<dbReference type="GO" id="GO:0009102">
    <property type="term" value="P:biotin biosynthetic process"/>
    <property type="evidence" value="ECO:0007669"/>
    <property type="project" value="UniProtKB-UniRule"/>
</dbReference>
<feature type="binding site" evidence="9">
    <location>
        <position position="99"/>
    </location>
    <ligand>
        <name>Mg(2+)</name>
        <dbReference type="ChEBI" id="CHEBI:18420"/>
    </ligand>
</feature>
<feature type="binding site" evidence="9">
    <location>
        <position position="46"/>
    </location>
    <ligand>
        <name>ATP</name>
        <dbReference type="ChEBI" id="CHEBI:30616"/>
    </ligand>
</feature>
<evidence type="ECO:0000256" key="4">
    <source>
        <dbReference type="ARBA" id="ARBA00022741"/>
    </source>
</evidence>
<dbReference type="PANTHER" id="PTHR43210">
    <property type="entry name" value="DETHIOBIOTIN SYNTHETASE"/>
    <property type="match status" value="1"/>
</dbReference>
<comment type="pathway">
    <text evidence="9">Cofactor biosynthesis; biotin biosynthesis; biotin from 7,8-diaminononanoate: step 1/2.</text>
</comment>
<dbReference type="CDD" id="cd03109">
    <property type="entry name" value="DTBS"/>
    <property type="match status" value="1"/>
</dbReference>
<evidence type="ECO:0000256" key="2">
    <source>
        <dbReference type="ARBA" id="ARBA00022598"/>
    </source>
</evidence>
<dbReference type="GO" id="GO:0005524">
    <property type="term" value="F:ATP binding"/>
    <property type="evidence" value="ECO:0007669"/>
    <property type="project" value="UniProtKB-UniRule"/>
</dbReference>
<keyword evidence="11" id="KW-1185">Reference proteome</keyword>
<keyword evidence="3 9" id="KW-0479">Metal-binding</keyword>
<evidence type="ECO:0000256" key="8">
    <source>
        <dbReference type="ARBA" id="ARBA00047386"/>
    </source>
</evidence>
<comment type="caution">
    <text evidence="9">Lacks conserved residue(s) required for the propagation of feature annotation.</text>
</comment>
<comment type="catalytic activity">
    <reaction evidence="9">
        <text>(7R,8S)-7,8-diammoniononanoate + CO2 + ATP = (4R,5S)-dethiobiotin + ADP + phosphate + 3 H(+)</text>
        <dbReference type="Rhea" id="RHEA:15805"/>
        <dbReference type="ChEBI" id="CHEBI:15378"/>
        <dbReference type="ChEBI" id="CHEBI:16526"/>
        <dbReference type="ChEBI" id="CHEBI:30616"/>
        <dbReference type="ChEBI" id="CHEBI:43474"/>
        <dbReference type="ChEBI" id="CHEBI:149469"/>
        <dbReference type="ChEBI" id="CHEBI:149473"/>
        <dbReference type="ChEBI" id="CHEBI:456216"/>
        <dbReference type="EC" id="6.3.3.3"/>
    </reaction>
</comment>
<dbReference type="GO" id="GO:0000287">
    <property type="term" value="F:magnesium ion binding"/>
    <property type="evidence" value="ECO:0007669"/>
    <property type="project" value="UniProtKB-UniRule"/>
</dbReference>
<comment type="catalytic activity">
    <reaction evidence="8">
        <text>(7R,8S)-8-amino-7-(carboxyamino)nonanoate + ATP = (4R,5S)-dethiobiotin + ADP + phosphate + H(+)</text>
        <dbReference type="Rhea" id="RHEA:63684"/>
        <dbReference type="ChEBI" id="CHEBI:15378"/>
        <dbReference type="ChEBI" id="CHEBI:30616"/>
        <dbReference type="ChEBI" id="CHEBI:43474"/>
        <dbReference type="ChEBI" id="CHEBI:149470"/>
        <dbReference type="ChEBI" id="CHEBI:149473"/>
        <dbReference type="ChEBI" id="CHEBI:456216"/>
    </reaction>
</comment>
<dbReference type="Pfam" id="PF13500">
    <property type="entry name" value="AAA_26"/>
    <property type="match status" value="1"/>
</dbReference>
<comment type="function">
    <text evidence="9">Catalyzes a mechanistically unusual reaction, the ATP-dependent insertion of CO2 between the N7 and N8 nitrogen atoms of 7,8-diaminopelargonic acid (DAPA, also called 7,8-diammoniononanoate) to form a ureido ring.</text>
</comment>
<comment type="cofactor">
    <cofactor evidence="9">
        <name>Mg(2+)</name>
        <dbReference type="ChEBI" id="CHEBI:18420"/>
    </cofactor>
</comment>
<dbReference type="RefSeq" id="WP_073123523.1">
    <property type="nucleotide sequence ID" value="NZ_FRAA01000005.1"/>
</dbReference>
<feature type="active site" evidence="9">
    <location>
        <position position="35"/>
    </location>
</feature>
<name>A0A1M6T4J3_REIAG</name>
<dbReference type="EC" id="6.3.3.3" evidence="9"/>
<keyword evidence="5 9" id="KW-0093">Biotin biosynthesis</keyword>
<evidence type="ECO:0000256" key="7">
    <source>
        <dbReference type="ARBA" id="ARBA00022842"/>
    </source>
</evidence>
<dbReference type="Gene3D" id="3.40.50.300">
    <property type="entry name" value="P-loop containing nucleotide triphosphate hydrolases"/>
    <property type="match status" value="1"/>
</dbReference>
<feature type="binding site" evidence="9">
    <location>
        <position position="19"/>
    </location>
    <ligand>
        <name>Mg(2+)</name>
        <dbReference type="ChEBI" id="CHEBI:18420"/>
    </ligand>
</feature>